<dbReference type="RefSeq" id="WP_316266642.1">
    <property type="nucleotide sequence ID" value="NZ_AP027742.1"/>
</dbReference>
<proteinExistence type="predicted"/>
<evidence type="ECO:0008006" key="3">
    <source>
        <dbReference type="Google" id="ProtNLM"/>
    </source>
</evidence>
<accession>A0ABN6YUW4</accession>
<name>A0ABN6YUW4_9FIRM</name>
<dbReference type="InterPro" id="IPR010866">
    <property type="entry name" value="A-2_8-polyST"/>
</dbReference>
<protein>
    <recommendedName>
        <fullName evidence="3">Capsular polysaccharide biosynthesis protein</fullName>
    </recommendedName>
</protein>
<keyword evidence="2" id="KW-1185">Reference proteome</keyword>
<dbReference type="Pfam" id="PF07388">
    <property type="entry name" value="A-2_8-polyST"/>
    <property type="match status" value="1"/>
</dbReference>
<dbReference type="Proteomes" id="UP001305815">
    <property type="component" value="Chromosome"/>
</dbReference>
<dbReference type="EMBL" id="AP027742">
    <property type="protein sequence ID" value="BDZ77008.1"/>
    <property type="molecule type" value="Genomic_DNA"/>
</dbReference>
<evidence type="ECO:0000313" key="2">
    <source>
        <dbReference type="Proteomes" id="UP001305815"/>
    </source>
</evidence>
<evidence type="ECO:0000313" key="1">
    <source>
        <dbReference type="EMBL" id="BDZ77008.1"/>
    </source>
</evidence>
<gene>
    <name evidence="1" type="ORF">Lac1_11910</name>
</gene>
<reference evidence="2" key="1">
    <citation type="journal article" date="2023" name="Int. J. Syst. Evol. Microbiol.">
        <title>Claveliimonas bilis gen. nov., sp. nov., deoxycholic acid-producing bacteria isolated from human faeces, and reclassification of Sellimonas monacensis Zenner et al. 2021 as Claveliimonas monacensis comb. nov.</title>
        <authorList>
            <person name="Hisatomi A."/>
            <person name="Kastawa N.W.E.P.G."/>
            <person name="Song I."/>
            <person name="Ohkuma M."/>
            <person name="Fukiya S."/>
            <person name="Sakamoto M."/>
        </authorList>
    </citation>
    <scope>NUCLEOTIDE SEQUENCE [LARGE SCALE GENOMIC DNA]</scope>
    <source>
        <strain evidence="2">12BBH14</strain>
    </source>
</reference>
<organism evidence="1 2">
    <name type="scientific">Claveliimonas bilis</name>
    <dbReference type="NCBI Taxonomy" id="3028070"/>
    <lineage>
        <taxon>Bacteria</taxon>
        <taxon>Bacillati</taxon>
        <taxon>Bacillota</taxon>
        <taxon>Clostridia</taxon>
        <taxon>Lachnospirales</taxon>
        <taxon>Lachnospiraceae</taxon>
        <taxon>Claveliimonas</taxon>
    </lineage>
</organism>
<sequence length="517" mass="60831">MILYQALSSYQILECMVHRQVFYKDQKCILILGTYIRERMPKYWELETKGFFDEVYLFRFGGYRGSEDEIIRQVEEELKVSLPYALEDFEKILAAGIHTYLQVYMAFRGIPFEMFEDGSGALSRPWILADIHRKSSPARYELIEKYRLYDHQNSMITKKYCDMKAQEQGFYDKKAEDFQVMEHFHSLTDQKKEGIRHIFTLPFQKGREDRVLLLTQQFANLGQIPYDGQICIYRHLFAYYLRDRKVIIKTHPDDILYYHRLFPEAEVIRETFPSELLPLVFEKMPDSVCTVSSTGVNQIRGEFKEHIIFGPSYETSYVYDGIYYAALRLADHLGIYHICVSGVNEIQLHYLAELCPEFSGKFSVSREKAEGPCLCFTGDLEEEDVRIKGEIGGKEREEGAEGILYLNEKKGYRMKSFEKMIPVSVREGERQHTIFFQSGKEEIKEMAAEFWEEIKLPYLEEEIAIEKLNDDQMKIRMLEGILEATQKRLLEYIRREKELKSKISVLEGKVKRDVGEP</sequence>